<keyword evidence="10" id="KW-1185">Reference proteome</keyword>
<dbReference type="GO" id="GO:0009055">
    <property type="term" value="F:electron transfer activity"/>
    <property type="evidence" value="ECO:0007669"/>
    <property type="project" value="InterPro"/>
</dbReference>
<name>A0A1E5Q3V9_9PROT</name>
<dbReference type="GO" id="GO:0020037">
    <property type="term" value="F:heme binding"/>
    <property type="evidence" value="ECO:0007669"/>
    <property type="project" value="InterPro"/>
</dbReference>
<evidence type="ECO:0000256" key="2">
    <source>
        <dbReference type="ARBA" id="ARBA00022617"/>
    </source>
</evidence>
<proteinExistence type="predicted"/>
<dbReference type="InterPro" id="IPR036909">
    <property type="entry name" value="Cyt_c-like_dom_sf"/>
</dbReference>
<dbReference type="PRINTS" id="PR00604">
    <property type="entry name" value="CYTCHRMECIAB"/>
</dbReference>
<evidence type="ECO:0000256" key="4">
    <source>
        <dbReference type="ARBA" id="ARBA00022982"/>
    </source>
</evidence>
<dbReference type="GO" id="GO:0046872">
    <property type="term" value="F:metal ion binding"/>
    <property type="evidence" value="ECO:0007669"/>
    <property type="project" value="UniProtKB-KW"/>
</dbReference>
<dbReference type="InterPro" id="IPR002327">
    <property type="entry name" value="Cyt_c_1A/1B"/>
</dbReference>
<comment type="caution">
    <text evidence="8">The sequence shown here is derived from an EMBL/GenBank/DDBJ whole genome shotgun (WGS) entry which is preliminary data.</text>
</comment>
<evidence type="ECO:0000313" key="10">
    <source>
        <dbReference type="Proteomes" id="UP000095347"/>
    </source>
</evidence>
<evidence type="ECO:0000256" key="1">
    <source>
        <dbReference type="ARBA" id="ARBA00022448"/>
    </source>
</evidence>
<dbReference type="AlphaFoldDB" id="A0A1E5Q3V9"/>
<keyword evidence="5 6" id="KW-0408">Iron</keyword>
<keyword evidence="1" id="KW-0813">Transport</keyword>
<dbReference type="STRING" id="28181.BEN30_15940"/>
<feature type="domain" description="Cytochrome c" evidence="7">
    <location>
        <begin position="2"/>
        <end position="100"/>
    </location>
</feature>
<evidence type="ECO:0000259" key="7">
    <source>
        <dbReference type="PROSITE" id="PS51007"/>
    </source>
</evidence>
<dbReference type="InterPro" id="IPR009056">
    <property type="entry name" value="Cyt_c-like_dom"/>
</dbReference>
<organism evidence="8 10">
    <name type="scientific">Magnetovibrio blakemorei</name>
    <dbReference type="NCBI Taxonomy" id="28181"/>
    <lineage>
        <taxon>Bacteria</taxon>
        <taxon>Pseudomonadati</taxon>
        <taxon>Pseudomonadota</taxon>
        <taxon>Alphaproteobacteria</taxon>
        <taxon>Rhodospirillales</taxon>
        <taxon>Magnetovibrionaceae</taxon>
        <taxon>Magnetovibrio</taxon>
    </lineage>
</organism>
<accession>A0A1E5Q3V9</accession>
<dbReference type="EMBL" id="MCGG01000060">
    <property type="protein sequence ID" value="OEJ64861.1"/>
    <property type="molecule type" value="Genomic_DNA"/>
</dbReference>
<dbReference type="Pfam" id="PF00034">
    <property type="entry name" value="Cytochrom_C"/>
    <property type="match status" value="1"/>
</dbReference>
<keyword evidence="3 6" id="KW-0479">Metal-binding</keyword>
<dbReference type="SUPFAM" id="SSF46626">
    <property type="entry name" value="Cytochrome c"/>
    <property type="match status" value="1"/>
</dbReference>
<sequence>MASSDDGAKLFKKKCSTCHTVEAGKHKTGPSLAGVIGRQAGSTDFSKYKALKGADFSWDEANLAEWIEDPKKFIGKPTAMTVKVKKEDERAAIIEYLKEN</sequence>
<protein>
    <recommendedName>
        <fullName evidence="7">Cytochrome c domain-containing protein</fullName>
    </recommendedName>
</protein>
<gene>
    <name evidence="9" type="ORF">BEN30_15940</name>
    <name evidence="8" type="ORF">BEN30_16870</name>
</gene>
<evidence type="ECO:0000256" key="5">
    <source>
        <dbReference type="ARBA" id="ARBA00023004"/>
    </source>
</evidence>
<reference evidence="10" key="1">
    <citation type="submission" date="2016-07" db="EMBL/GenBank/DDBJ databases">
        <authorList>
            <person name="Florea S."/>
            <person name="Webb J.S."/>
            <person name="Jaromczyk J."/>
            <person name="Schardl C.L."/>
        </authorList>
    </citation>
    <scope>NUCLEOTIDE SEQUENCE [LARGE SCALE GENOMIC DNA]</scope>
    <source>
        <strain evidence="10">MV-1</strain>
    </source>
</reference>
<evidence type="ECO:0000256" key="6">
    <source>
        <dbReference type="PROSITE-ProRule" id="PRU00433"/>
    </source>
</evidence>
<keyword evidence="2 6" id="KW-0349">Heme</keyword>
<evidence type="ECO:0000256" key="3">
    <source>
        <dbReference type="ARBA" id="ARBA00022723"/>
    </source>
</evidence>
<evidence type="ECO:0000313" key="8">
    <source>
        <dbReference type="EMBL" id="OEJ64280.1"/>
    </source>
</evidence>
<dbReference type="Proteomes" id="UP000095347">
    <property type="component" value="Unassembled WGS sequence"/>
</dbReference>
<dbReference type="Gene3D" id="1.10.760.10">
    <property type="entry name" value="Cytochrome c-like domain"/>
    <property type="match status" value="1"/>
</dbReference>
<reference evidence="8" key="2">
    <citation type="submission" date="2016-07" db="EMBL/GenBank/DDBJ databases">
        <authorList>
            <person name="Trubitsyn D."/>
            <person name="Abreu F.A."/>
            <person name="Ward B."/>
            <person name="Taylor T."/>
            <person name="Hattori M."/>
            <person name="Kondo S."/>
            <person name="Trivedi U."/>
            <person name="Staniland S."/>
            <person name="Lins U."/>
            <person name="Bazylinski D.A."/>
        </authorList>
    </citation>
    <scope>NUCLEOTIDE SEQUENCE</scope>
    <source>
        <strain evidence="8">MV-1</strain>
    </source>
</reference>
<dbReference type="PROSITE" id="PS51007">
    <property type="entry name" value="CYTC"/>
    <property type="match status" value="1"/>
</dbReference>
<dbReference type="EMBL" id="MCGG01000073">
    <property type="protein sequence ID" value="OEJ64280.1"/>
    <property type="molecule type" value="Genomic_DNA"/>
</dbReference>
<evidence type="ECO:0000313" key="9">
    <source>
        <dbReference type="EMBL" id="OEJ64861.1"/>
    </source>
</evidence>
<dbReference type="PANTHER" id="PTHR11961">
    <property type="entry name" value="CYTOCHROME C"/>
    <property type="match status" value="1"/>
</dbReference>
<keyword evidence="4" id="KW-0249">Electron transport</keyword>